<dbReference type="NCBIfam" id="TIGR00106">
    <property type="entry name" value="MTH1187 family thiamine-binding protein"/>
    <property type="match status" value="1"/>
</dbReference>
<sequence>MASTSKSTLSISTPARATADFCLLPLGTSSVSVSKQIADVQRLMKCSGLNYTMHSAGTTVEGTWDEVTRVIGQAHSMLHEQGIVRLHTDIRIGSRTDKMENFKDKVTSVEKLLAQDGE</sequence>
<evidence type="ECO:0000313" key="4">
    <source>
        <dbReference type="Proteomes" id="UP001447188"/>
    </source>
</evidence>
<dbReference type="InterPro" id="IPR002767">
    <property type="entry name" value="Thiamine_BP"/>
</dbReference>
<dbReference type="Gene3D" id="3.30.70.930">
    <property type="match status" value="1"/>
</dbReference>
<comment type="similarity">
    <text evidence="1">Belongs to the UPF0045 family.</text>
</comment>
<comment type="caution">
    <text evidence="3">The sequence shown here is derived from an EMBL/GenBank/DDBJ whole genome shotgun (WGS) entry which is preliminary data.</text>
</comment>
<evidence type="ECO:0000259" key="2">
    <source>
        <dbReference type="Pfam" id="PF01910"/>
    </source>
</evidence>
<dbReference type="PANTHER" id="PTHR33777">
    <property type="entry name" value="UPF0045 PROTEIN ECM15"/>
    <property type="match status" value="1"/>
</dbReference>
<proteinExistence type="inferred from homology"/>
<dbReference type="PANTHER" id="PTHR33777:SF1">
    <property type="entry name" value="UPF0045 PROTEIN ECM15"/>
    <property type="match status" value="1"/>
</dbReference>
<dbReference type="InterPro" id="IPR051614">
    <property type="entry name" value="UPF0045_domain"/>
</dbReference>
<keyword evidence="4" id="KW-1185">Reference proteome</keyword>
<evidence type="ECO:0000313" key="3">
    <source>
        <dbReference type="EMBL" id="KAL0639856.1"/>
    </source>
</evidence>
<evidence type="ECO:0000256" key="1">
    <source>
        <dbReference type="ARBA" id="ARBA00010272"/>
    </source>
</evidence>
<accession>A0ABR3GV91</accession>
<dbReference type="Proteomes" id="UP001447188">
    <property type="component" value="Unassembled WGS sequence"/>
</dbReference>
<gene>
    <name evidence="3" type="primary">ECM15</name>
    <name evidence="3" type="ORF">Q9L58_001173</name>
</gene>
<dbReference type="Pfam" id="PF01910">
    <property type="entry name" value="Thiamine_BP"/>
    <property type="match status" value="1"/>
</dbReference>
<name>A0ABR3GV91_9PEZI</name>
<dbReference type="SUPFAM" id="SSF89957">
    <property type="entry name" value="MTH1187/YkoF-like"/>
    <property type="match status" value="1"/>
</dbReference>
<dbReference type="InterPro" id="IPR029756">
    <property type="entry name" value="MTH1187/YkoF-like"/>
</dbReference>
<protein>
    <submittedName>
        <fullName evidence="3">UPF0045 protein M15</fullName>
    </submittedName>
</protein>
<feature type="domain" description="Thiamine-binding protein" evidence="2">
    <location>
        <begin position="19"/>
        <end position="110"/>
    </location>
</feature>
<reference evidence="3 4" key="1">
    <citation type="submission" date="2024-02" db="EMBL/GenBank/DDBJ databases">
        <title>Discinaceae phylogenomics.</title>
        <authorList>
            <person name="Dirks A.C."/>
            <person name="James T.Y."/>
        </authorList>
    </citation>
    <scope>NUCLEOTIDE SEQUENCE [LARGE SCALE GENOMIC DNA]</scope>
    <source>
        <strain evidence="3 4">ACD0624</strain>
    </source>
</reference>
<dbReference type="EMBL" id="JBBBZM010000008">
    <property type="protein sequence ID" value="KAL0639856.1"/>
    <property type="molecule type" value="Genomic_DNA"/>
</dbReference>
<organism evidence="3 4">
    <name type="scientific">Discina gigas</name>
    <dbReference type="NCBI Taxonomy" id="1032678"/>
    <lineage>
        <taxon>Eukaryota</taxon>
        <taxon>Fungi</taxon>
        <taxon>Dikarya</taxon>
        <taxon>Ascomycota</taxon>
        <taxon>Pezizomycotina</taxon>
        <taxon>Pezizomycetes</taxon>
        <taxon>Pezizales</taxon>
        <taxon>Discinaceae</taxon>
        <taxon>Discina</taxon>
    </lineage>
</organism>